<dbReference type="InterPro" id="IPR041698">
    <property type="entry name" value="Methyltransf_25"/>
</dbReference>
<dbReference type="EMBL" id="KV460224">
    <property type="protein sequence ID" value="OBT97028.1"/>
    <property type="molecule type" value="Genomic_DNA"/>
</dbReference>
<dbReference type="STRING" id="342668.A0A1B8GML3"/>
<organism evidence="2 3">
    <name type="scientific">Pseudogymnoascus verrucosus</name>
    <dbReference type="NCBI Taxonomy" id="342668"/>
    <lineage>
        <taxon>Eukaryota</taxon>
        <taxon>Fungi</taxon>
        <taxon>Dikarya</taxon>
        <taxon>Ascomycota</taxon>
        <taxon>Pezizomycotina</taxon>
        <taxon>Leotiomycetes</taxon>
        <taxon>Thelebolales</taxon>
        <taxon>Thelebolaceae</taxon>
        <taxon>Pseudogymnoascus</taxon>
    </lineage>
</organism>
<dbReference type="PANTHER" id="PTHR43591:SF24">
    <property type="entry name" value="2-METHOXY-6-POLYPRENYL-1,4-BENZOQUINOL METHYLASE, MITOCHONDRIAL"/>
    <property type="match status" value="1"/>
</dbReference>
<feature type="domain" description="Methyltransferase" evidence="1">
    <location>
        <begin position="78"/>
        <end position="169"/>
    </location>
</feature>
<accession>A0A1B8GML3</accession>
<dbReference type="AlphaFoldDB" id="A0A1B8GML3"/>
<name>A0A1B8GML3_9PEZI</name>
<proteinExistence type="predicted"/>
<evidence type="ECO:0000313" key="2">
    <source>
        <dbReference type="EMBL" id="OBT97028.1"/>
    </source>
</evidence>
<dbReference type="CDD" id="cd02440">
    <property type="entry name" value="AdoMet_MTases"/>
    <property type="match status" value="1"/>
</dbReference>
<reference evidence="2 3" key="1">
    <citation type="submission" date="2016-03" db="EMBL/GenBank/DDBJ databases">
        <title>Comparative genomics of Pseudogymnoascus destructans, the fungus causing white-nose syndrome of bats.</title>
        <authorList>
            <person name="Palmer J.M."/>
            <person name="Drees K.P."/>
            <person name="Foster J.T."/>
            <person name="Lindner D.L."/>
        </authorList>
    </citation>
    <scope>NUCLEOTIDE SEQUENCE [LARGE SCALE GENOMIC DNA]</scope>
    <source>
        <strain evidence="2 3">UAMH 10579</strain>
    </source>
</reference>
<dbReference type="SUPFAM" id="SSF53335">
    <property type="entry name" value="S-adenosyl-L-methionine-dependent methyltransferases"/>
    <property type="match status" value="1"/>
</dbReference>
<evidence type="ECO:0000313" key="3">
    <source>
        <dbReference type="Proteomes" id="UP000091956"/>
    </source>
</evidence>
<evidence type="ECO:0000259" key="1">
    <source>
        <dbReference type="Pfam" id="PF13649"/>
    </source>
</evidence>
<sequence length="367" mass="41960">MSSSSREHDEGTTEVDPRYLETVTYHNREFQQHSVENSIYLSPIDEDEIERLTRQHRLLSIVFDERLVFPPINNPRRILDCGHGSASWAVDVAEQYPRCEVYGVDISSHMQPDEIPVNLHLQVDDLNRRFTFARNSFDIVHSQLVAGGINAARWTTYLRDLFRVTRPGGWCQMVEVYYQVQSYNGTLTDEHGLRQWSTRMFQSMEGLKDLRMPLHLANAMRTAGFVDIDHRMIPLPTCAWSDDERERRIGTENRDNVQSFLSSLAIYPLTERLGMAPNDAQLLIAHARNEANNPAFKWGFAGVFSTICLHRSKAASVKIALASSRGVRRYNASLAECRNAYWDAFHLGKSSMLLKYVYELLSSGGSP</sequence>
<dbReference type="GeneID" id="28838174"/>
<dbReference type="PANTHER" id="PTHR43591">
    <property type="entry name" value="METHYLTRANSFERASE"/>
    <property type="match status" value="1"/>
</dbReference>
<dbReference type="OrthoDB" id="506498at2759"/>
<dbReference type="InterPro" id="IPR029063">
    <property type="entry name" value="SAM-dependent_MTases_sf"/>
</dbReference>
<protein>
    <recommendedName>
        <fullName evidence="1">Methyltransferase domain-containing protein</fullName>
    </recommendedName>
</protein>
<dbReference type="Gene3D" id="3.40.50.150">
    <property type="entry name" value="Vaccinia Virus protein VP39"/>
    <property type="match status" value="1"/>
</dbReference>
<dbReference type="Proteomes" id="UP000091956">
    <property type="component" value="Unassembled WGS sequence"/>
</dbReference>
<gene>
    <name evidence="2" type="ORF">VE01_04788</name>
</gene>
<dbReference type="GO" id="GO:0008168">
    <property type="term" value="F:methyltransferase activity"/>
    <property type="evidence" value="ECO:0007669"/>
    <property type="project" value="TreeGrafter"/>
</dbReference>
<dbReference type="Pfam" id="PF13649">
    <property type="entry name" value="Methyltransf_25"/>
    <property type="match status" value="1"/>
</dbReference>
<keyword evidence="3" id="KW-1185">Reference proteome</keyword>
<dbReference type="RefSeq" id="XP_018130761.1">
    <property type="nucleotide sequence ID" value="XM_018274256.1"/>
</dbReference>
<reference evidence="3" key="2">
    <citation type="journal article" date="2018" name="Nat. Commun.">
        <title>Extreme sensitivity to ultraviolet light in the fungal pathogen causing white-nose syndrome of bats.</title>
        <authorList>
            <person name="Palmer J.M."/>
            <person name="Drees K.P."/>
            <person name="Foster J.T."/>
            <person name="Lindner D.L."/>
        </authorList>
    </citation>
    <scope>NUCLEOTIDE SEQUENCE [LARGE SCALE GENOMIC DNA]</scope>
    <source>
        <strain evidence="3">UAMH 10579</strain>
    </source>
</reference>